<dbReference type="EMBL" id="BFBR01000002">
    <property type="protein sequence ID" value="GBF57172.1"/>
    <property type="molecule type" value="Genomic_DNA"/>
</dbReference>
<dbReference type="PANTHER" id="PTHR42939">
    <property type="entry name" value="ABC TRANSPORTER ATP-BINDING PROTEIN ALBC-RELATED"/>
    <property type="match status" value="1"/>
</dbReference>
<dbReference type="InterPro" id="IPR027417">
    <property type="entry name" value="P-loop_NTPase"/>
</dbReference>
<evidence type="ECO:0000259" key="4">
    <source>
        <dbReference type="PROSITE" id="PS50893"/>
    </source>
</evidence>
<dbReference type="AlphaFoldDB" id="A0A2P2E7Y1"/>
<evidence type="ECO:0000256" key="2">
    <source>
        <dbReference type="ARBA" id="ARBA00022741"/>
    </source>
</evidence>
<feature type="domain" description="ABC transporter" evidence="4">
    <location>
        <begin position="9"/>
        <end position="239"/>
    </location>
</feature>
<evidence type="ECO:0000313" key="5">
    <source>
        <dbReference type="EMBL" id="GBF57172.1"/>
    </source>
</evidence>
<evidence type="ECO:0000256" key="1">
    <source>
        <dbReference type="ARBA" id="ARBA00022448"/>
    </source>
</evidence>
<dbReference type="Gene3D" id="3.40.50.300">
    <property type="entry name" value="P-loop containing nucleotide triphosphate hydrolases"/>
    <property type="match status" value="1"/>
</dbReference>
<protein>
    <submittedName>
        <fullName evidence="5">ABC-type transporter ATP-binding protein EcsA</fullName>
    </submittedName>
</protein>
<comment type="caution">
    <text evidence="5">The sequence shown here is derived from an EMBL/GenBank/DDBJ whole genome shotgun (WGS) entry which is preliminary data.</text>
</comment>
<reference evidence="5 6" key="1">
    <citation type="journal article" date="2018" name="Genome Announc.">
        <title>Draft Genome Sequence of "Candidatus Phycosocius bacilliformis," an Alphaproteobacterial Ectosymbiont of the Hydrocarbon-Producing Green Alga Botryococcus braunii.</title>
        <authorList>
            <person name="Tanabe Y."/>
            <person name="Yamaguchi H."/>
            <person name="Watanabe M.M."/>
        </authorList>
    </citation>
    <scope>NUCLEOTIDE SEQUENCE [LARGE SCALE GENOMIC DNA]</scope>
    <source>
        <strain evidence="5 6">BOTRYCO-2</strain>
    </source>
</reference>
<dbReference type="SMART" id="SM00382">
    <property type="entry name" value="AAA"/>
    <property type="match status" value="1"/>
</dbReference>
<dbReference type="CDD" id="cd03230">
    <property type="entry name" value="ABC_DR_subfamily_A"/>
    <property type="match status" value="1"/>
</dbReference>
<dbReference type="SUPFAM" id="SSF52540">
    <property type="entry name" value="P-loop containing nucleoside triphosphate hydrolases"/>
    <property type="match status" value="1"/>
</dbReference>
<dbReference type="Pfam" id="PF00005">
    <property type="entry name" value="ABC_tran"/>
    <property type="match status" value="1"/>
</dbReference>
<dbReference type="PROSITE" id="PS50893">
    <property type="entry name" value="ABC_TRANSPORTER_2"/>
    <property type="match status" value="1"/>
</dbReference>
<keyword evidence="6" id="KW-1185">Reference proteome</keyword>
<proteinExistence type="predicted"/>
<keyword evidence="3 5" id="KW-0067">ATP-binding</keyword>
<dbReference type="GO" id="GO:0005524">
    <property type="term" value="F:ATP binding"/>
    <property type="evidence" value="ECO:0007669"/>
    <property type="project" value="UniProtKB-KW"/>
</dbReference>
<gene>
    <name evidence="5" type="primary">ecsA</name>
    <name evidence="5" type="ORF">PbB2_00832</name>
</gene>
<dbReference type="OrthoDB" id="9778547at2"/>
<sequence length="254" mass="27881">MAPTALPALEIKSLTKRFGSKTAVADFHLTLPPGAFYGLLGANGAGKTTTMRMIAGLLQADQGSICVYGHRVETDPKAVKAITAWLPDEPLLYDKLTPMEYLEFIAGLWAVEASVAEKRAEELLRWMDLWDERDKRCETFSRGMKQKTALAGALLHDPKLLLLDEPFSGLDAAVARQVKELLVEKTKEGCTIVLTTHVMEIAERLTERVGIFHRGHLLADGSLEELRAKTGRPAANLEDIFIQLVDEASVSSPA</sequence>
<keyword evidence="2" id="KW-0547">Nucleotide-binding</keyword>
<evidence type="ECO:0000256" key="3">
    <source>
        <dbReference type="ARBA" id="ARBA00022840"/>
    </source>
</evidence>
<dbReference type="PANTHER" id="PTHR42939:SF1">
    <property type="entry name" value="ABC TRANSPORTER ATP-BINDING PROTEIN ALBC-RELATED"/>
    <property type="match status" value="1"/>
</dbReference>
<dbReference type="RefSeq" id="WP_108984047.1">
    <property type="nucleotide sequence ID" value="NZ_BFBR01000002.1"/>
</dbReference>
<dbReference type="Proteomes" id="UP000245086">
    <property type="component" value="Unassembled WGS sequence"/>
</dbReference>
<dbReference type="InterPro" id="IPR003593">
    <property type="entry name" value="AAA+_ATPase"/>
</dbReference>
<dbReference type="InterPro" id="IPR003439">
    <property type="entry name" value="ABC_transporter-like_ATP-bd"/>
</dbReference>
<name>A0A2P2E7Y1_9PROT</name>
<dbReference type="InterPro" id="IPR051782">
    <property type="entry name" value="ABC_Transporter_VariousFunc"/>
</dbReference>
<keyword evidence="1" id="KW-0813">Transport</keyword>
<dbReference type="GO" id="GO:0016887">
    <property type="term" value="F:ATP hydrolysis activity"/>
    <property type="evidence" value="ECO:0007669"/>
    <property type="project" value="InterPro"/>
</dbReference>
<accession>A0A2P2E7Y1</accession>
<evidence type="ECO:0000313" key="6">
    <source>
        <dbReference type="Proteomes" id="UP000245086"/>
    </source>
</evidence>
<organism evidence="5 6">
    <name type="scientific">Candidatus Phycosocius bacilliformis</name>
    <dbReference type="NCBI Taxonomy" id="1445552"/>
    <lineage>
        <taxon>Bacteria</taxon>
        <taxon>Pseudomonadati</taxon>
        <taxon>Pseudomonadota</taxon>
        <taxon>Alphaproteobacteria</taxon>
        <taxon>Caulobacterales</taxon>
        <taxon>Caulobacterales incertae sedis</taxon>
        <taxon>Candidatus Phycosocius</taxon>
    </lineage>
</organism>